<accession>A0A7W3J8Q4</accession>
<sequence>MSEIIERSQAGFAKRVMMGGRRIWLIVEGIGHDVYFYERVLDASDRIVAAGHDVRDASSIKFEGSTAGGKQRLLAMHDFYKKRGELRQIVDGEEKLLFFALDRDLDGITGNMRRSPHLLYTDYRDVEAEIFARGDMEEALAATLGLTHNEAWEAAQHVGEPLTKLASVWLEWTIICCIVTSLRIGVGISSGKISTVNAGGYGAVVDAKVAHISQRMAGDPRFSDRKRRWIEDRVRSRERRGLLGREVKGKLVVGYVELLIKDHFQEKRKVALNAIRPSLVNSLLMSVRFERPWVEHWTVRIERLLS</sequence>
<gene>
    <name evidence="1" type="ORF">FHX71_002279</name>
</gene>
<dbReference type="RefSeq" id="WP_182616264.1">
    <property type="nucleotide sequence ID" value="NZ_BAAATF010000003.1"/>
</dbReference>
<keyword evidence="2" id="KW-1185">Reference proteome</keyword>
<evidence type="ECO:0000313" key="1">
    <source>
        <dbReference type="EMBL" id="MBA8808337.1"/>
    </source>
</evidence>
<organism evidence="1 2">
    <name type="scientific">Promicromonospora sukumoe</name>
    <dbReference type="NCBI Taxonomy" id="88382"/>
    <lineage>
        <taxon>Bacteria</taxon>
        <taxon>Bacillati</taxon>
        <taxon>Actinomycetota</taxon>
        <taxon>Actinomycetes</taxon>
        <taxon>Micrococcales</taxon>
        <taxon>Promicromonosporaceae</taxon>
        <taxon>Promicromonospora</taxon>
    </lineage>
</organism>
<dbReference type="AlphaFoldDB" id="A0A7W3J8Q4"/>
<dbReference type="Proteomes" id="UP000540568">
    <property type="component" value="Unassembled WGS sequence"/>
</dbReference>
<dbReference type="EMBL" id="JACGWV010000001">
    <property type="protein sequence ID" value="MBA8808337.1"/>
    <property type="molecule type" value="Genomic_DNA"/>
</dbReference>
<protein>
    <recommendedName>
        <fullName evidence="3">DUF4435 domain-containing protein</fullName>
    </recommendedName>
</protein>
<reference evidence="1 2" key="1">
    <citation type="submission" date="2020-07" db="EMBL/GenBank/DDBJ databases">
        <title>Sequencing the genomes of 1000 actinobacteria strains.</title>
        <authorList>
            <person name="Klenk H.-P."/>
        </authorList>
    </citation>
    <scope>NUCLEOTIDE SEQUENCE [LARGE SCALE GENOMIC DNA]</scope>
    <source>
        <strain evidence="1 2">DSM 44121</strain>
    </source>
</reference>
<evidence type="ECO:0000313" key="2">
    <source>
        <dbReference type="Proteomes" id="UP000540568"/>
    </source>
</evidence>
<proteinExistence type="predicted"/>
<comment type="caution">
    <text evidence="1">The sequence shown here is derived from an EMBL/GenBank/DDBJ whole genome shotgun (WGS) entry which is preliminary data.</text>
</comment>
<name>A0A7W3J8Q4_9MICO</name>
<evidence type="ECO:0008006" key="3">
    <source>
        <dbReference type="Google" id="ProtNLM"/>
    </source>
</evidence>